<dbReference type="InterPro" id="IPR002108">
    <property type="entry name" value="ADF-H"/>
</dbReference>
<evidence type="ECO:0000256" key="5">
    <source>
        <dbReference type="ARBA" id="ARBA00023203"/>
    </source>
</evidence>
<keyword evidence="5" id="KW-0009">Actin-binding</keyword>
<sequence length="331" mass="35629">MQHIGFSIAPVALAALDELGKHSTDTVAVLITIEKEELTLLAPPVSSSAGGFEGDLKEIRRLLDAEGATAAYIVVRSAPHTHYVVIYVSDAATAKNRMLYSTGASRLVEATPQAQKRTIRIDSVSELLPSLFEAESKKARDDLMTESERHRAAIALMEVAPQTLALPGVDIKVTNEADDMLSQFAGGTVDVVTFKIAGGQLQADKALKQLKGGLEQVKSLLADIEPRFVLLRYASAKTQRREAVMVYVCPPTCSPKIKIQYASSAAVFRERASRHEIQFARKVETDSPGTLVEDVHSAFEPCSPGSARGAEEASQSCSSASLAPKGHRMLI</sequence>
<evidence type="ECO:0000256" key="8">
    <source>
        <dbReference type="SAM" id="MobiDB-lite"/>
    </source>
</evidence>
<dbReference type="InterPro" id="IPR029006">
    <property type="entry name" value="ADF-H/Gelsolin-like_dom_sf"/>
</dbReference>
<dbReference type="GO" id="GO:0005884">
    <property type="term" value="C:actin filament"/>
    <property type="evidence" value="ECO:0007669"/>
    <property type="project" value="TreeGrafter"/>
</dbReference>
<dbReference type="GO" id="GO:0005737">
    <property type="term" value="C:cytoplasm"/>
    <property type="evidence" value="ECO:0007669"/>
    <property type="project" value="TreeGrafter"/>
</dbReference>
<keyword evidence="6" id="KW-0206">Cytoskeleton</keyword>
<evidence type="ECO:0000256" key="3">
    <source>
        <dbReference type="ARBA" id="ARBA00022490"/>
    </source>
</evidence>
<dbReference type="Gene3D" id="3.40.20.10">
    <property type="entry name" value="Severin"/>
    <property type="match status" value="2"/>
</dbReference>
<dbReference type="OrthoDB" id="10006997at2759"/>
<dbReference type="GO" id="GO:0003785">
    <property type="term" value="F:actin monomer binding"/>
    <property type="evidence" value="ECO:0007669"/>
    <property type="project" value="TreeGrafter"/>
</dbReference>
<dbReference type="Pfam" id="PF00241">
    <property type="entry name" value="Cofilin_ADF"/>
    <property type="match status" value="2"/>
</dbReference>
<gene>
    <name evidence="10" type="ORF">LSCM1_02248</name>
</gene>
<organism evidence="10 11">
    <name type="scientific">Leishmania martiniquensis</name>
    <dbReference type="NCBI Taxonomy" id="1580590"/>
    <lineage>
        <taxon>Eukaryota</taxon>
        <taxon>Discoba</taxon>
        <taxon>Euglenozoa</taxon>
        <taxon>Kinetoplastea</taxon>
        <taxon>Metakinetoplastina</taxon>
        <taxon>Trypanosomatida</taxon>
        <taxon>Trypanosomatidae</taxon>
        <taxon>Leishmaniinae</taxon>
        <taxon>Leishmania</taxon>
    </lineage>
</organism>
<protein>
    <recommendedName>
        <fullName evidence="9">ADF-H domain-containing protein</fullName>
    </recommendedName>
</protein>
<evidence type="ECO:0000313" key="11">
    <source>
        <dbReference type="Proteomes" id="UP000673552"/>
    </source>
</evidence>
<evidence type="ECO:0000256" key="6">
    <source>
        <dbReference type="ARBA" id="ARBA00023212"/>
    </source>
</evidence>
<feature type="compositionally biased region" description="Low complexity" evidence="8">
    <location>
        <begin position="312"/>
        <end position="323"/>
    </location>
</feature>
<dbReference type="RefSeq" id="XP_067175208.1">
    <property type="nucleotide sequence ID" value="XM_067319833.1"/>
</dbReference>
<comment type="subcellular location">
    <subcellularLocation>
        <location evidence="1">Cytoplasm</location>
        <location evidence="1">Cytoskeleton</location>
    </subcellularLocation>
</comment>
<accession>A0A836GMG4</accession>
<comment type="subunit">
    <text evidence="7">Interacts with G-actin; ADP-actin form.</text>
</comment>
<feature type="region of interest" description="Disordered" evidence="8">
    <location>
        <begin position="303"/>
        <end position="331"/>
    </location>
</feature>
<evidence type="ECO:0000313" key="10">
    <source>
        <dbReference type="EMBL" id="KAG5468270.1"/>
    </source>
</evidence>
<evidence type="ECO:0000256" key="2">
    <source>
        <dbReference type="ARBA" id="ARBA00009557"/>
    </source>
</evidence>
<keyword evidence="11" id="KW-1185">Reference proteome</keyword>
<comment type="caution">
    <text evidence="10">The sequence shown here is derived from an EMBL/GenBank/DDBJ whole genome shotgun (WGS) entry which is preliminary data.</text>
</comment>
<dbReference type="KEGG" id="lmat:92512345"/>
<dbReference type="GeneID" id="92512345"/>
<dbReference type="GO" id="GO:0051015">
    <property type="term" value="F:actin filament binding"/>
    <property type="evidence" value="ECO:0007669"/>
    <property type="project" value="TreeGrafter"/>
</dbReference>
<evidence type="ECO:0000259" key="9">
    <source>
        <dbReference type="PROSITE" id="PS51263"/>
    </source>
</evidence>
<dbReference type="AlphaFoldDB" id="A0A836GMG4"/>
<dbReference type="GO" id="GO:0030042">
    <property type="term" value="P:actin filament depolymerization"/>
    <property type="evidence" value="ECO:0007669"/>
    <property type="project" value="TreeGrafter"/>
</dbReference>
<dbReference type="GO" id="GO:0051016">
    <property type="term" value="P:barbed-end actin filament capping"/>
    <property type="evidence" value="ECO:0007669"/>
    <property type="project" value="TreeGrafter"/>
</dbReference>
<dbReference type="PANTHER" id="PTHR13759:SF1">
    <property type="entry name" value="TWINFILIN"/>
    <property type="match status" value="1"/>
</dbReference>
<dbReference type="PROSITE" id="PS51263">
    <property type="entry name" value="ADF_H"/>
    <property type="match status" value="1"/>
</dbReference>
<dbReference type="SUPFAM" id="SSF55753">
    <property type="entry name" value="Actin depolymerizing proteins"/>
    <property type="match status" value="2"/>
</dbReference>
<name>A0A836GMG4_9TRYP</name>
<feature type="domain" description="ADF-H" evidence="9">
    <location>
        <begin position="5"/>
        <end position="137"/>
    </location>
</feature>
<keyword evidence="4" id="KW-0677">Repeat</keyword>
<proteinExistence type="inferred from homology"/>
<dbReference type="EMBL" id="JAFEUZ010000034">
    <property type="protein sequence ID" value="KAG5468270.1"/>
    <property type="molecule type" value="Genomic_DNA"/>
</dbReference>
<evidence type="ECO:0000256" key="1">
    <source>
        <dbReference type="ARBA" id="ARBA00004245"/>
    </source>
</evidence>
<evidence type="ECO:0000256" key="7">
    <source>
        <dbReference type="ARBA" id="ARBA00038532"/>
    </source>
</evidence>
<keyword evidence="3" id="KW-0963">Cytoplasm</keyword>
<dbReference type="PANTHER" id="PTHR13759">
    <property type="entry name" value="TWINFILIN"/>
    <property type="match status" value="1"/>
</dbReference>
<evidence type="ECO:0000256" key="4">
    <source>
        <dbReference type="ARBA" id="ARBA00022737"/>
    </source>
</evidence>
<reference evidence="10 11" key="1">
    <citation type="submission" date="2021-03" db="EMBL/GenBank/DDBJ databases">
        <title>Leishmania (Mundinia) martiniquensis Genome sequencing and assembly.</title>
        <authorList>
            <person name="Almutairi H."/>
            <person name="Gatherer D."/>
        </authorList>
    </citation>
    <scope>NUCLEOTIDE SEQUENCE [LARGE SCALE GENOMIC DNA]</scope>
    <source>
        <strain evidence="10">LSCM1</strain>
    </source>
</reference>
<dbReference type="InterPro" id="IPR028458">
    <property type="entry name" value="Twinfilin"/>
</dbReference>
<comment type="similarity">
    <text evidence="2">Belongs to the actin-binding proteins ADF family. Twinfilin subfamily.</text>
</comment>
<dbReference type="Proteomes" id="UP000673552">
    <property type="component" value="Chromosome 34"/>
</dbReference>